<dbReference type="Gene3D" id="3.40.190.10">
    <property type="entry name" value="Periplasmic binding protein-like II"/>
    <property type="match status" value="2"/>
</dbReference>
<dbReference type="RefSeq" id="WP_268047470.1">
    <property type="nucleotide sequence ID" value="NZ_JAPQES010000001.1"/>
</dbReference>
<dbReference type="PANTHER" id="PTHR30061">
    <property type="entry name" value="MALTOSE-BINDING PERIPLASMIC PROTEIN"/>
    <property type="match status" value="1"/>
</dbReference>
<accession>A0ABT4CMC5</accession>
<keyword evidence="2" id="KW-0813">Transport</keyword>
<proteinExistence type="inferred from homology"/>
<evidence type="ECO:0000256" key="3">
    <source>
        <dbReference type="ARBA" id="ARBA00022729"/>
    </source>
</evidence>
<comment type="similarity">
    <text evidence="1">Belongs to the bacterial solute-binding protein 1 family.</text>
</comment>
<evidence type="ECO:0000256" key="1">
    <source>
        <dbReference type="ARBA" id="ARBA00008520"/>
    </source>
</evidence>
<keyword evidence="3" id="KW-0732">Signal</keyword>
<organism evidence="4 5">
    <name type="scientific">Clostridium ganghwense</name>
    <dbReference type="NCBI Taxonomy" id="312089"/>
    <lineage>
        <taxon>Bacteria</taxon>
        <taxon>Bacillati</taxon>
        <taxon>Bacillota</taxon>
        <taxon>Clostridia</taxon>
        <taxon>Eubacteriales</taxon>
        <taxon>Clostridiaceae</taxon>
        <taxon>Clostridium</taxon>
    </lineage>
</organism>
<keyword evidence="5" id="KW-1185">Reference proteome</keyword>
<dbReference type="PANTHER" id="PTHR30061:SF50">
    <property type="entry name" value="MALTOSE_MALTODEXTRIN-BINDING PERIPLASMIC PROTEIN"/>
    <property type="match status" value="1"/>
</dbReference>
<evidence type="ECO:0000256" key="2">
    <source>
        <dbReference type="ARBA" id="ARBA00022448"/>
    </source>
</evidence>
<reference evidence="4" key="1">
    <citation type="submission" date="2022-12" db="EMBL/GenBank/DDBJ databases">
        <authorList>
            <person name="Wang J."/>
        </authorList>
    </citation>
    <scope>NUCLEOTIDE SEQUENCE</scope>
    <source>
        <strain evidence="4">HY-42-06</strain>
    </source>
</reference>
<dbReference type="SUPFAM" id="SSF53850">
    <property type="entry name" value="Periplasmic binding protein-like II"/>
    <property type="match status" value="1"/>
</dbReference>
<comment type="caution">
    <text evidence="4">The sequence shown here is derived from an EMBL/GenBank/DDBJ whole genome shotgun (WGS) entry which is preliminary data.</text>
</comment>
<protein>
    <submittedName>
        <fullName evidence="4">Extracellular solute-binding protein</fullName>
    </submittedName>
</protein>
<dbReference type="InterPro" id="IPR006059">
    <property type="entry name" value="SBP"/>
</dbReference>
<evidence type="ECO:0000313" key="4">
    <source>
        <dbReference type="EMBL" id="MCY6369149.1"/>
    </source>
</evidence>
<dbReference type="EMBL" id="JAPQES010000001">
    <property type="protein sequence ID" value="MCY6369149.1"/>
    <property type="molecule type" value="Genomic_DNA"/>
</dbReference>
<gene>
    <name evidence="4" type="ORF">OXH55_00625</name>
</gene>
<evidence type="ECO:0000313" key="5">
    <source>
        <dbReference type="Proteomes" id="UP001079657"/>
    </source>
</evidence>
<sequence>MSSIKVLCVNDPAVYAYTEDSITGITKKWENENEYKVLIDIVDWNEYKSTLDKALTTNFNNYDIVMAPSFWIPNLAANNKVIPFEEYLTADYNIKDIFPSILDEISYRGKKIGVPSFSDGHIIFYRKDKLKLDRIETIESLIQKIDGIKENKRVLAIKASPYEIFLDFIPFMWDYGSELYNNEKLVFNNEKTLSALKQYMCLKKYCPQDIAQYGNDEVREAIQKGEVYVGISWSGQAAAIMEKEKNLYRDKIGFSTYEYPCNTTWTFLVSKFTHVPVKCFDFLKFITNNKNDLMSGRISGSPVRISSYQNKEEREKNPWYEANYEMLNKARRIPAIEKWTEVSDHLYEYVHKAFTEKLKPEEALSKCYEKIKNK</sequence>
<name>A0ABT4CMC5_9CLOT</name>
<dbReference type="Pfam" id="PF13416">
    <property type="entry name" value="SBP_bac_8"/>
    <property type="match status" value="1"/>
</dbReference>
<dbReference type="Proteomes" id="UP001079657">
    <property type="component" value="Unassembled WGS sequence"/>
</dbReference>